<dbReference type="CDD" id="cd01670">
    <property type="entry name" value="Death"/>
    <property type="match status" value="1"/>
</dbReference>
<dbReference type="AlphaFoldDB" id="A0AA88XLT2"/>
<evidence type="ECO:0000313" key="4">
    <source>
        <dbReference type="Proteomes" id="UP001186944"/>
    </source>
</evidence>
<dbReference type="InterPro" id="IPR036388">
    <property type="entry name" value="WH-like_DNA-bd_sf"/>
</dbReference>
<comment type="caution">
    <text evidence="3">The sequence shown here is derived from an EMBL/GenBank/DDBJ whole genome shotgun (WGS) entry which is preliminary data.</text>
</comment>
<reference evidence="3" key="1">
    <citation type="submission" date="2019-08" db="EMBL/GenBank/DDBJ databases">
        <title>The improved chromosome-level genome for the pearl oyster Pinctada fucata martensii using PacBio sequencing and Hi-C.</title>
        <authorList>
            <person name="Zheng Z."/>
        </authorList>
    </citation>
    <scope>NUCLEOTIDE SEQUENCE</scope>
    <source>
        <strain evidence="3">ZZ-2019</strain>
        <tissue evidence="3">Adductor muscle</tissue>
    </source>
</reference>
<dbReference type="InterPro" id="IPR027417">
    <property type="entry name" value="P-loop_NTPase"/>
</dbReference>
<dbReference type="GO" id="GO:0007165">
    <property type="term" value="P:signal transduction"/>
    <property type="evidence" value="ECO:0007669"/>
    <property type="project" value="InterPro"/>
</dbReference>
<sequence>MSGYVRLDLVDFAGQFIFYTTHQAYLTSRGLYLLVFNLAMGLDGEVMDDDVHAGESIQRRVIDFLKFWISTIVTYARSEDNSFPKIILIGTHRDKVKDASQLLSIKSDIEAHFPQMIRSSQLIVREDLFISALPMTDKTKATIRGVILEQGMAYREFGEPIPRSWIALQEKLMKMKKKGRCIATKEEVMQMNRTLENPLDEEEMEIFLKYLHNIGYILHFPSPVLQEKIILDPIVVINAMKSFITCDSFIKSKRIRGIFDRMQRCGEVKISDICNMWKGKEVANHSDHLLAVMQKLDIICEPTIYKGGQKISADFYVVPSMIKSIAPDGSVTNASAESQLVVVFSSLTILPPAIFHRLVCSCLALWTLFEEHIYHGFVALRVGRQHIMELRRHQNKILITFSHAEATKKPDVHLCLTIKLFLSETIDRILKIYSSSSKDHLSCSSPGLDAELDTHCPSTSGNTDDRNTVCNCDEFSNSELNDVNLIRIAEHLQGIHLSTFCSVLLNNAGFESQIQHNYGSFNYDVKLFYVLQKWKKQGNSTVMRLRQLFENHLEHVNKHLIYDALDQVVKLKQVYPEFLDATAQRISYKYIHLGLELGVPLSVIERLRLDKNSTLEIFRGILDHWHNARKGDATVLQLVTALNRCGETEISWINNEYETKRVMQREEETQPESAKSRCRVS</sequence>
<dbReference type="Pfam" id="PF16095">
    <property type="entry name" value="COR-A"/>
    <property type="match status" value="1"/>
</dbReference>
<dbReference type="Proteomes" id="UP001186944">
    <property type="component" value="Unassembled WGS sequence"/>
</dbReference>
<dbReference type="InterPro" id="IPR032171">
    <property type="entry name" value="COR-A"/>
</dbReference>
<dbReference type="EMBL" id="VSWD01000013">
    <property type="protein sequence ID" value="KAK3085151.1"/>
    <property type="molecule type" value="Genomic_DNA"/>
</dbReference>
<dbReference type="Gene3D" id="1.10.10.10">
    <property type="entry name" value="Winged helix-like DNA-binding domain superfamily/Winged helix DNA-binding domain"/>
    <property type="match status" value="1"/>
</dbReference>
<evidence type="ECO:0000256" key="1">
    <source>
        <dbReference type="ARBA" id="ARBA00022737"/>
    </source>
</evidence>
<dbReference type="Gene3D" id="3.40.50.300">
    <property type="entry name" value="P-loop containing nucleotide triphosphate hydrolases"/>
    <property type="match status" value="1"/>
</dbReference>
<dbReference type="InterPro" id="IPR011029">
    <property type="entry name" value="DEATH-like_dom_sf"/>
</dbReference>
<protein>
    <recommendedName>
        <fullName evidence="2">Death domain-containing protein</fullName>
    </recommendedName>
</protein>
<dbReference type="PROSITE" id="PS50017">
    <property type="entry name" value="DEATH_DOMAIN"/>
    <property type="match status" value="1"/>
</dbReference>
<dbReference type="PANTHER" id="PTHR47679:SF2">
    <property type="entry name" value="C-TERMINAL OF ROC (COR) DOMAIN-CONTAINING PROTEIN"/>
    <property type="match status" value="1"/>
</dbReference>
<dbReference type="Gene3D" id="1.10.533.10">
    <property type="entry name" value="Death Domain, Fas"/>
    <property type="match status" value="1"/>
</dbReference>
<dbReference type="PANTHER" id="PTHR47679">
    <property type="entry name" value="PROTEIN TORNADO 1"/>
    <property type="match status" value="1"/>
</dbReference>
<evidence type="ECO:0000313" key="3">
    <source>
        <dbReference type="EMBL" id="KAK3085151.1"/>
    </source>
</evidence>
<name>A0AA88XLT2_PINIB</name>
<keyword evidence="1" id="KW-0677">Repeat</keyword>
<dbReference type="SUPFAM" id="SSF47986">
    <property type="entry name" value="DEATH domain"/>
    <property type="match status" value="1"/>
</dbReference>
<evidence type="ECO:0000259" key="2">
    <source>
        <dbReference type="PROSITE" id="PS50017"/>
    </source>
</evidence>
<proteinExistence type="predicted"/>
<organism evidence="3 4">
    <name type="scientific">Pinctada imbricata</name>
    <name type="common">Atlantic pearl-oyster</name>
    <name type="synonym">Pinctada martensii</name>
    <dbReference type="NCBI Taxonomy" id="66713"/>
    <lineage>
        <taxon>Eukaryota</taxon>
        <taxon>Metazoa</taxon>
        <taxon>Spiralia</taxon>
        <taxon>Lophotrochozoa</taxon>
        <taxon>Mollusca</taxon>
        <taxon>Bivalvia</taxon>
        <taxon>Autobranchia</taxon>
        <taxon>Pteriomorphia</taxon>
        <taxon>Pterioida</taxon>
        <taxon>Pterioidea</taxon>
        <taxon>Pteriidae</taxon>
        <taxon>Pinctada</taxon>
    </lineage>
</organism>
<gene>
    <name evidence="3" type="ORF">FSP39_025117</name>
</gene>
<accession>A0AA88XLT2</accession>
<feature type="domain" description="Death" evidence="2">
    <location>
        <begin position="589"/>
        <end position="650"/>
    </location>
</feature>
<keyword evidence="4" id="KW-1185">Reference proteome</keyword>
<dbReference type="InterPro" id="IPR000488">
    <property type="entry name" value="Death_dom"/>
</dbReference>